<gene>
    <name evidence="2" type="ORF">FKR81_15330</name>
</gene>
<name>A0A563EWR0_9PSEU</name>
<evidence type="ECO:0000313" key="2">
    <source>
        <dbReference type="EMBL" id="TWP51564.1"/>
    </source>
</evidence>
<dbReference type="NCBIfam" id="TIGR01764">
    <property type="entry name" value="excise"/>
    <property type="match status" value="1"/>
</dbReference>
<evidence type="ECO:0000259" key="1">
    <source>
        <dbReference type="Pfam" id="PF12728"/>
    </source>
</evidence>
<protein>
    <submittedName>
        <fullName evidence="2">Helix-turn-helix domain-containing protein</fullName>
    </submittedName>
</protein>
<sequence>MSDRNQLLPVQTVADLLSVSRWTVYRLIWDGYLHSVQVGRCRRVPQGALDAYLGGLLGEVA</sequence>
<dbReference type="EMBL" id="VOBR01000008">
    <property type="protein sequence ID" value="TWP51564.1"/>
    <property type="molecule type" value="Genomic_DNA"/>
</dbReference>
<feature type="domain" description="Helix-turn-helix" evidence="1">
    <location>
        <begin position="10"/>
        <end position="53"/>
    </location>
</feature>
<reference evidence="2 3" key="1">
    <citation type="submission" date="2019-07" db="EMBL/GenBank/DDBJ databases">
        <title>Lentzea xizangensis sp. nov., isolated from Qinghai-Tibetan Plateau Soils.</title>
        <authorList>
            <person name="Huang J."/>
        </authorList>
    </citation>
    <scope>NUCLEOTIDE SEQUENCE [LARGE SCALE GENOMIC DNA]</scope>
    <source>
        <strain evidence="2 3">FXJ1.1311</strain>
    </source>
</reference>
<keyword evidence="3" id="KW-1185">Reference proteome</keyword>
<dbReference type="Pfam" id="PF12728">
    <property type="entry name" value="HTH_17"/>
    <property type="match status" value="1"/>
</dbReference>
<dbReference type="InterPro" id="IPR041657">
    <property type="entry name" value="HTH_17"/>
</dbReference>
<dbReference type="GO" id="GO:0003677">
    <property type="term" value="F:DNA binding"/>
    <property type="evidence" value="ECO:0007669"/>
    <property type="project" value="InterPro"/>
</dbReference>
<dbReference type="InterPro" id="IPR010093">
    <property type="entry name" value="SinI_DNA-bd"/>
</dbReference>
<dbReference type="OrthoDB" id="3789542at2"/>
<dbReference type="AlphaFoldDB" id="A0A563EWR0"/>
<accession>A0A563EWR0</accession>
<evidence type="ECO:0000313" key="3">
    <source>
        <dbReference type="Proteomes" id="UP000316639"/>
    </source>
</evidence>
<comment type="caution">
    <text evidence="2">The sequence shown here is derived from an EMBL/GenBank/DDBJ whole genome shotgun (WGS) entry which is preliminary data.</text>
</comment>
<organism evidence="2 3">
    <name type="scientific">Lentzea tibetensis</name>
    <dbReference type="NCBI Taxonomy" id="2591470"/>
    <lineage>
        <taxon>Bacteria</taxon>
        <taxon>Bacillati</taxon>
        <taxon>Actinomycetota</taxon>
        <taxon>Actinomycetes</taxon>
        <taxon>Pseudonocardiales</taxon>
        <taxon>Pseudonocardiaceae</taxon>
        <taxon>Lentzea</taxon>
    </lineage>
</organism>
<proteinExistence type="predicted"/>
<dbReference type="Proteomes" id="UP000316639">
    <property type="component" value="Unassembled WGS sequence"/>
</dbReference>